<protein>
    <recommendedName>
        <fullName evidence="5">Lipoprotein</fullName>
    </recommendedName>
</protein>
<keyword evidence="2" id="KW-0732">Signal</keyword>
<proteinExistence type="predicted"/>
<organism evidence="3 4">
    <name type="scientific">Chromobacterium alticapitis</name>
    <dbReference type="NCBI Taxonomy" id="2073169"/>
    <lineage>
        <taxon>Bacteria</taxon>
        <taxon>Pseudomonadati</taxon>
        <taxon>Pseudomonadota</taxon>
        <taxon>Betaproteobacteria</taxon>
        <taxon>Neisseriales</taxon>
        <taxon>Chromobacteriaceae</taxon>
        <taxon>Chromobacterium</taxon>
    </lineage>
</organism>
<dbReference type="EMBL" id="PQWB01000011">
    <property type="protein sequence ID" value="POZ63546.1"/>
    <property type="molecule type" value="Genomic_DNA"/>
</dbReference>
<name>A0A2S5DKF5_9NEIS</name>
<dbReference type="OrthoDB" id="6213638at2"/>
<sequence length="185" mass="19289">MRPTRLILASLSLILAACASNPPAKMAASGCIGSVMPPPPGMSAAQNAALLTQALGASGKGGLCEGAVYQQDANAAAVVVYRVWDNARPNSQMGRWWSFSQPQGPVAQYRADNAICPSWSQLNHVVRCQLKPGVQVAVGTGQSAACAPDPDYPPSPVNQVYVPNSSPDDLKVENCQDDGAFPPSQ</sequence>
<evidence type="ECO:0008006" key="5">
    <source>
        <dbReference type="Google" id="ProtNLM"/>
    </source>
</evidence>
<keyword evidence="4" id="KW-1185">Reference proteome</keyword>
<dbReference type="AlphaFoldDB" id="A0A2S5DKF5"/>
<accession>A0A2S5DKF5</accession>
<gene>
    <name evidence="3" type="ORF">C2I19_02625</name>
</gene>
<feature type="signal peptide" evidence="2">
    <location>
        <begin position="1"/>
        <end position="27"/>
    </location>
</feature>
<feature type="chain" id="PRO_5015435174" description="Lipoprotein" evidence="2">
    <location>
        <begin position="28"/>
        <end position="185"/>
    </location>
</feature>
<dbReference type="PROSITE" id="PS51257">
    <property type="entry name" value="PROKAR_LIPOPROTEIN"/>
    <property type="match status" value="1"/>
</dbReference>
<dbReference type="Proteomes" id="UP000237082">
    <property type="component" value="Unassembled WGS sequence"/>
</dbReference>
<evidence type="ECO:0000256" key="1">
    <source>
        <dbReference type="SAM" id="MobiDB-lite"/>
    </source>
</evidence>
<dbReference type="RefSeq" id="WP_103901163.1">
    <property type="nucleotide sequence ID" value="NZ_PQWB01000011.1"/>
</dbReference>
<feature type="compositionally biased region" description="Polar residues" evidence="1">
    <location>
        <begin position="157"/>
        <end position="167"/>
    </location>
</feature>
<evidence type="ECO:0000256" key="2">
    <source>
        <dbReference type="SAM" id="SignalP"/>
    </source>
</evidence>
<evidence type="ECO:0000313" key="4">
    <source>
        <dbReference type="Proteomes" id="UP000237082"/>
    </source>
</evidence>
<feature type="region of interest" description="Disordered" evidence="1">
    <location>
        <begin position="142"/>
        <end position="185"/>
    </location>
</feature>
<evidence type="ECO:0000313" key="3">
    <source>
        <dbReference type="EMBL" id="POZ63546.1"/>
    </source>
</evidence>
<comment type="caution">
    <text evidence="3">The sequence shown here is derived from an EMBL/GenBank/DDBJ whole genome shotgun (WGS) entry which is preliminary data.</text>
</comment>
<reference evidence="4" key="1">
    <citation type="submission" date="2018-02" db="EMBL/GenBank/DDBJ databases">
        <authorList>
            <person name="O'Hara-Hanley K."/>
            <person name="Soby S."/>
        </authorList>
    </citation>
    <scope>NUCLEOTIDE SEQUENCE [LARGE SCALE GENOMIC DNA]</scope>
    <source>
        <strain evidence="4">MWU14-2602</strain>
    </source>
</reference>